<proteinExistence type="predicted"/>
<dbReference type="Proteomes" id="UP000027135">
    <property type="component" value="Unassembled WGS sequence"/>
</dbReference>
<sequence>MPCHVGCFSNNVIPIHCCNHDHPVTLYIPVEDLLHPTPPTTAHLGHAPYDSPSKHSTRALNPTQPDPNRFSTPTESMCYIRCISTTLYLRNNPTAVTFCCSAPSSR</sequence>
<feature type="region of interest" description="Disordered" evidence="1">
    <location>
        <begin position="38"/>
        <end position="70"/>
    </location>
</feature>
<reference evidence="2 3" key="1">
    <citation type="journal article" date="2014" name="Nat. Commun.">
        <title>Molecular traces of alternative social organization in a termite genome.</title>
        <authorList>
            <person name="Terrapon N."/>
            <person name="Li C."/>
            <person name="Robertson H.M."/>
            <person name="Ji L."/>
            <person name="Meng X."/>
            <person name="Booth W."/>
            <person name="Chen Z."/>
            <person name="Childers C.P."/>
            <person name="Glastad K.M."/>
            <person name="Gokhale K."/>
            <person name="Gowin J."/>
            <person name="Gronenberg W."/>
            <person name="Hermansen R.A."/>
            <person name="Hu H."/>
            <person name="Hunt B.G."/>
            <person name="Huylmans A.K."/>
            <person name="Khalil S.M."/>
            <person name="Mitchell R.D."/>
            <person name="Munoz-Torres M.C."/>
            <person name="Mustard J.A."/>
            <person name="Pan H."/>
            <person name="Reese J.T."/>
            <person name="Scharf M.E."/>
            <person name="Sun F."/>
            <person name="Vogel H."/>
            <person name="Xiao J."/>
            <person name="Yang W."/>
            <person name="Yang Z."/>
            <person name="Yang Z."/>
            <person name="Zhou J."/>
            <person name="Zhu J."/>
            <person name="Brent C.S."/>
            <person name="Elsik C.G."/>
            <person name="Goodisman M.A."/>
            <person name="Liberles D.A."/>
            <person name="Roe R.M."/>
            <person name="Vargo E.L."/>
            <person name="Vilcinskas A."/>
            <person name="Wang J."/>
            <person name="Bornberg-Bauer E."/>
            <person name="Korb J."/>
            <person name="Zhang G."/>
            <person name="Liebig J."/>
        </authorList>
    </citation>
    <scope>NUCLEOTIDE SEQUENCE [LARGE SCALE GENOMIC DNA]</scope>
    <source>
        <tissue evidence="2">Whole organism</tissue>
    </source>
</reference>
<dbReference type="EMBL" id="KK852678">
    <property type="protein sequence ID" value="KDR18659.1"/>
    <property type="molecule type" value="Genomic_DNA"/>
</dbReference>
<evidence type="ECO:0000313" key="3">
    <source>
        <dbReference type="Proteomes" id="UP000027135"/>
    </source>
</evidence>
<dbReference type="InParanoid" id="A0A067R5T2"/>
<name>A0A067R5T2_ZOONE</name>
<evidence type="ECO:0000313" key="2">
    <source>
        <dbReference type="EMBL" id="KDR18659.1"/>
    </source>
</evidence>
<organism evidence="2 3">
    <name type="scientific">Zootermopsis nevadensis</name>
    <name type="common">Dampwood termite</name>
    <dbReference type="NCBI Taxonomy" id="136037"/>
    <lineage>
        <taxon>Eukaryota</taxon>
        <taxon>Metazoa</taxon>
        <taxon>Ecdysozoa</taxon>
        <taxon>Arthropoda</taxon>
        <taxon>Hexapoda</taxon>
        <taxon>Insecta</taxon>
        <taxon>Pterygota</taxon>
        <taxon>Neoptera</taxon>
        <taxon>Polyneoptera</taxon>
        <taxon>Dictyoptera</taxon>
        <taxon>Blattodea</taxon>
        <taxon>Blattoidea</taxon>
        <taxon>Termitoidae</taxon>
        <taxon>Termopsidae</taxon>
        <taxon>Zootermopsis</taxon>
    </lineage>
</organism>
<gene>
    <name evidence="2" type="ORF">L798_07510</name>
</gene>
<evidence type="ECO:0000256" key="1">
    <source>
        <dbReference type="SAM" id="MobiDB-lite"/>
    </source>
</evidence>
<accession>A0A067R5T2</accession>
<dbReference type="AlphaFoldDB" id="A0A067R5T2"/>
<keyword evidence="3" id="KW-1185">Reference proteome</keyword>
<protein>
    <submittedName>
        <fullName evidence="2">Uncharacterized protein</fullName>
    </submittedName>
</protein>